<dbReference type="SUPFAM" id="SSF81452">
    <property type="entry name" value="Cytochrome c oxidase subunit III-like"/>
    <property type="match status" value="1"/>
</dbReference>
<evidence type="ECO:0000256" key="3">
    <source>
        <dbReference type="ARBA" id="ARBA00011164"/>
    </source>
</evidence>
<gene>
    <name evidence="12" type="primary">cox3</name>
</gene>
<dbReference type="CDD" id="cd01665">
    <property type="entry name" value="Cyt_c_Oxidase_III"/>
    <property type="match status" value="1"/>
</dbReference>
<keyword evidence="5 9" id="KW-0812">Transmembrane</keyword>
<geneLocation type="mitochondrion" evidence="12"/>
<keyword evidence="8" id="KW-0472">Membrane</keyword>
<proteinExistence type="inferred from homology"/>
<dbReference type="GO" id="GO:0004129">
    <property type="term" value="F:cytochrome-c oxidase activity"/>
    <property type="evidence" value="ECO:0007669"/>
    <property type="project" value="InterPro"/>
</dbReference>
<organism evidence="12">
    <name type="scientific">Isoetes engelmannii</name>
    <name type="common">Engelmann's quillwort</name>
    <name type="synonym">Appalachian quillwort</name>
    <dbReference type="NCBI Taxonomy" id="37427"/>
    <lineage>
        <taxon>Eukaryota</taxon>
        <taxon>Viridiplantae</taxon>
        <taxon>Streptophyta</taxon>
        <taxon>Embryophyta</taxon>
        <taxon>Tracheophyta</taxon>
        <taxon>Lycopodiopsida</taxon>
        <taxon>Isoetales</taxon>
        <taxon>Isoetaceae</taxon>
        <taxon>Isoetes</taxon>
    </lineage>
</organism>
<evidence type="ECO:0000256" key="8">
    <source>
        <dbReference type="ARBA" id="ARBA00023136"/>
    </source>
</evidence>
<dbReference type="PANTHER" id="PTHR11403">
    <property type="entry name" value="CYTOCHROME C OXIDASE SUBUNIT III"/>
    <property type="match status" value="1"/>
</dbReference>
<dbReference type="PANTHER" id="PTHR11403:SF7">
    <property type="entry name" value="CYTOCHROME C OXIDASE SUBUNIT 3"/>
    <property type="match status" value="1"/>
</dbReference>
<dbReference type="AlphaFoldDB" id="C6G4A3"/>
<feature type="region of interest" description="Disordered" evidence="10">
    <location>
        <begin position="1"/>
        <end position="55"/>
    </location>
</feature>
<dbReference type="PROSITE" id="PS50253">
    <property type="entry name" value="COX3"/>
    <property type="match status" value="1"/>
</dbReference>
<evidence type="ECO:0000256" key="7">
    <source>
        <dbReference type="ARBA" id="ARBA00022989"/>
    </source>
</evidence>
<evidence type="ECO:0000259" key="11">
    <source>
        <dbReference type="PROSITE" id="PS50253"/>
    </source>
</evidence>
<keyword evidence="9 12" id="KW-0496">Mitochondrion</keyword>
<dbReference type="Gene3D" id="1.20.120.80">
    <property type="entry name" value="Cytochrome c oxidase, subunit III, four-helix bundle"/>
    <property type="match status" value="1"/>
</dbReference>
<evidence type="ECO:0000313" key="12">
    <source>
        <dbReference type="EMBL" id="ACK38304.1"/>
    </source>
</evidence>
<evidence type="ECO:0000256" key="4">
    <source>
        <dbReference type="ARBA" id="ARBA00015944"/>
    </source>
</evidence>
<feature type="compositionally biased region" description="Polar residues" evidence="10">
    <location>
        <begin position="25"/>
        <end position="36"/>
    </location>
</feature>
<comment type="function">
    <text evidence="9">Component of the cytochrome c oxidase, the last enzyme in the mitochondrial electron transport chain which drives oxidative phosphorylation. The respiratory chain contains 3 multisubunit complexes succinate dehydrogenase (complex II, CII), ubiquinol-cytochrome c oxidoreductase (cytochrome b-c1 complex, complex III, CIII) and cytochrome c oxidase (complex IV, CIV), that cooperate to transfer electrons derived from NADH and succinate to molecular oxygen, creating an electrochemical gradient over the inner membrane that drives transmembrane transport and the ATP synthase. Cytochrome c oxidase is the component of the respiratory chain that catalyzes the reduction of oxygen to water. Electrons originating from reduced cytochrome c in the intermembrane space (IMS) are transferred via the dinuclear copper A center (CU(A)) of subunit 2 and heme A of subunit 1 to the active site in subunit 1, a binuclear center (BNC) formed by heme A3 and copper B (CU(B)). The BNC reduces molecular oxygen to 2 water molecules using 4 electrons from cytochrome c in the IMS and 4 protons from the mitochondrial matrix.</text>
</comment>
<comment type="similarity">
    <text evidence="2 9">Belongs to the cytochrome c oxidase subunit 3 family.</text>
</comment>
<dbReference type="InterPro" id="IPR013833">
    <property type="entry name" value="Cyt_c_oxidase_su3_a-hlx"/>
</dbReference>
<dbReference type="InterPro" id="IPR000298">
    <property type="entry name" value="Cyt_c_oxidase-like_su3"/>
</dbReference>
<comment type="subunit">
    <text evidence="3">Component of the cytochrome c oxidase (complex IV, CIV), a multisubunit enzyme composed of a catalytic core of 3 subunits and several supernumerary subunits. The complex exists as a monomer or a dimer and forms supercomplexes (SCs) in the inner mitochondrial membrane with ubiquinol-cytochrome c oxidoreductase (cytochrome b-c1 complex, complex III, CIII).</text>
</comment>
<name>C6G4A3_ISOEN</name>
<reference evidence="12" key="1">
    <citation type="journal article" date="2009" name="Nucleic Acids Res.">
        <title>A trans-splicing group I intron and tRNA-hyperediting in the mitochondrial genome of the lycophyte Isoetes engelmannii.</title>
        <authorList>
            <person name="Grewe F."/>
            <person name="Viehoever P."/>
            <person name="Weisshaar B."/>
            <person name="Knoop V."/>
        </authorList>
    </citation>
    <scope>NUCLEOTIDE SEQUENCE</scope>
</reference>
<dbReference type="Gene3D" id="1.10.287.70">
    <property type="match status" value="1"/>
</dbReference>
<dbReference type="InterPro" id="IPR033945">
    <property type="entry name" value="Cyt_c_oxase_su3_dom"/>
</dbReference>
<evidence type="ECO:0000256" key="2">
    <source>
        <dbReference type="ARBA" id="ARBA00010581"/>
    </source>
</evidence>
<feature type="domain" description="Heme-copper oxidase subunit III family profile" evidence="11">
    <location>
        <begin position="3"/>
        <end position="262"/>
    </location>
</feature>
<dbReference type="GO" id="GO:0016020">
    <property type="term" value="C:membrane"/>
    <property type="evidence" value="ECO:0007669"/>
    <property type="project" value="UniProtKB-SubCell"/>
</dbReference>
<dbReference type="InterPro" id="IPR024791">
    <property type="entry name" value="Cyt_c/ubiquinol_Oxase_su3"/>
</dbReference>
<evidence type="ECO:0000256" key="9">
    <source>
        <dbReference type="RuleBase" id="RU003375"/>
    </source>
</evidence>
<protein>
    <recommendedName>
        <fullName evidence="4 9">Cytochrome c oxidase subunit 3</fullName>
    </recommendedName>
</protein>
<keyword evidence="7" id="KW-1133">Transmembrane helix</keyword>
<accession>C6G4A3</accession>
<comment type="subcellular location">
    <subcellularLocation>
        <location evidence="1">Membrane</location>
        <topology evidence="1">Multi-pass membrane protein</topology>
    </subcellularLocation>
</comment>
<dbReference type="EMBL" id="FJ536259">
    <property type="protein sequence ID" value="ACK38304.1"/>
    <property type="molecule type" value="Genomic_DNA"/>
</dbReference>
<evidence type="ECO:0000256" key="10">
    <source>
        <dbReference type="SAM" id="MobiDB-lite"/>
    </source>
</evidence>
<evidence type="ECO:0000256" key="5">
    <source>
        <dbReference type="ARBA" id="ARBA00022692"/>
    </source>
</evidence>
<dbReference type="GO" id="GO:0006123">
    <property type="term" value="P:mitochondrial electron transport, cytochrome c to oxygen"/>
    <property type="evidence" value="ECO:0007669"/>
    <property type="project" value="TreeGrafter"/>
</dbReference>
<evidence type="ECO:0000256" key="1">
    <source>
        <dbReference type="ARBA" id="ARBA00004141"/>
    </source>
</evidence>
<dbReference type="GO" id="GO:0005739">
    <property type="term" value="C:mitochondrion"/>
    <property type="evidence" value="ECO:0007669"/>
    <property type="project" value="TreeGrafter"/>
</dbReference>
<feature type="compositionally biased region" description="Gly residues" evidence="10">
    <location>
        <begin position="38"/>
        <end position="48"/>
    </location>
</feature>
<dbReference type="Pfam" id="PF00510">
    <property type="entry name" value="COX3"/>
    <property type="match status" value="1"/>
</dbReference>
<dbReference type="EMBL" id="FJ628360">
    <property type="protein sequence ID" value="ACS71775.1"/>
    <property type="molecule type" value="Genomic_DNA"/>
</dbReference>
<dbReference type="InterPro" id="IPR035973">
    <property type="entry name" value="Cyt_c_oxidase_su3-like_sf"/>
</dbReference>
<sequence length="263" mass="27795">MNVRHPYHSVDPSPRPILGSPGAPASTTGGVTYTHFSTGGGTPPGSGSGTILYTTSPRRRDVIRESTHEGHHTKMVQLGPRYGSIPSIVPEVMFPPASPRAPSHPPSAPTAEIGAIRPPKGIEVLDPWGIPFPNTPIPLPPGAAVTRAYHAILAGFKREAVYALVVTTWLAPVPTGPQVMEYVEAPPTIPDGIHGSTFSPATGPHGSHAITGTFPPIIRGICQSPGHPTEKHHLGFEAAARHRHSADVVRSFSPVSIHWWGGH</sequence>
<evidence type="ECO:0000256" key="6">
    <source>
        <dbReference type="ARBA" id="ARBA00022967"/>
    </source>
</evidence>
<keyword evidence="6" id="KW-1278">Translocase</keyword>